<feature type="compositionally biased region" description="Basic and acidic residues" evidence="1">
    <location>
        <begin position="171"/>
        <end position="182"/>
    </location>
</feature>
<dbReference type="AlphaFoldDB" id="A0AAE0WVC6"/>
<sequence>MAAADYYNPGGGNMPQAPAVQAPRPQQQYPYPPQQSNSTLPYPVSDAPPPYSQFSDHQRPHSQPPPQNRPQPHVNFAPTNNYGPAETHAYPPDKQNHRPSAMHNVVHAQASPGQYGQPQQPPYRPPVPQPQSGYPFPNGLAPPPPTETQRRASGSSGYRPAVTPYQGDYDYDSRSVSRDRGSSGRHHHHHHHDQSTQQKKKGKNSVSTFLGAGGGALIGDLIFPGLGTIGGAVLGGVGGHEYGKQRRSYSNVDGRSKSYHSSRDYDYDEGLDRRGRRRDVY</sequence>
<evidence type="ECO:0000313" key="3">
    <source>
        <dbReference type="Proteomes" id="UP001274830"/>
    </source>
</evidence>
<reference evidence="2" key="1">
    <citation type="submission" date="2023-07" db="EMBL/GenBank/DDBJ databases">
        <title>Black Yeasts Isolated from many extreme environments.</title>
        <authorList>
            <person name="Coleine C."/>
            <person name="Stajich J.E."/>
            <person name="Selbmann L."/>
        </authorList>
    </citation>
    <scope>NUCLEOTIDE SEQUENCE</scope>
    <source>
        <strain evidence="2">CCFEE 5485</strain>
    </source>
</reference>
<feature type="region of interest" description="Disordered" evidence="1">
    <location>
        <begin position="1"/>
        <end position="207"/>
    </location>
</feature>
<accession>A0AAE0WVC6</accession>
<proteinExistence type="predicted"/>
<evidence type="ECO:0000313" key="2">
    <source>
        <dbReference type="EMBL" id="KAK3678523.1"/>
    </source>
</evidence>
<organism evidence="2 3">
    <name type="scientific">Recurvomyces mirabilis</name>
    <dbReference type="NCBI Taxonomy" id="574656"/>
    <lineage>
        <taxon>Eukaryota</taxon>
        <taxon>Fungi</taxon>
        <taxon>Dikarya</taxon>
        <taxon>Ascomycota</taxon>
        <taxon>Pezizomycotina</taxon>
        <taxon>Dothideomycetes</taxon>
        <taxon>Dothideomycetidae</taxon>
        <taxon>Mycosphaerellales</taxon>
        <taxon>Teratosphaeriaceae</taxon>
        <taxon>Recurvomyces</taxon>
    </lineage>
</organism>
<name>A0AAE0WVC6_9PEZI</name>
<feature type="compositionally biased region" description="Low complexity" evidence="1">
    <location>
        <begin position="15"/>
        <end position="29"/>
    </location>
</feature>
<feature type="region of interest" description="Disordered" evidence="1">
    <location>
        <begin position="238"/>
        <end position="281"/>
    </location>
</feature>
<evidence type="ECO:0008006" key="4">
    <source>
        <dbReference type="Google" id="ProtNLM"/>
    </source>
</evidence>
<protein>
    <recommendedName>
        <fullName evidence="4">Glycine zipper 2TM domain-containing protein</fullName>
    </recommendedName>
</protein>
<feature type="compositionally biased region" description="Basic residues" evidence="1">
    <location>
        <begin position="183"/>
        <end position="203"/>
    </location>
</feature>
<gene>
    <name evidence="2" type="ORF">LTR78_001820</name>
</gene>
<feature type="compositionally biased region" description="Basic and acidic residues" evidence="1">
    <location>
        <begin position="261"/>
        <end position="281"/>
    </location>
</feature>
<evidence type="ECO:0000256" key="1">
    <source>
        <dbReference type="SAM" id="MobiDB-lite"/>
    </source>
</evidence>
<dbReference type="Proteomes" id="UP001274830">
    <property type="component" value="Unassembled WGS sequence"/>
</dbReference>
<comment type="caution">
    <text evidence="2">The sequence shown here is derived from an EMBL/GenBank/DDBJ whole genome shotgun (WGS) entry which is preliminary data.</text>
</comment>
<dbReference type="EMBL" id="JAUTXT010000004">
    <property type="protein sequence ID" value="KAK3678523.1"/>
    <property type="molecule type" value="Genomic_DNA"/>
</dbReference>
<feature type="compositionally biased region" description="Pro residues" evidence="1">
    <location>
        <begin position="119"/>
        <end position="129"/>
    </location>
</feature>
<keyword evidence="3" id="KW-1185">Reference proteome</keyword>